<feature type="transmembrane region" description="Helical" evidence="6">
    <location>
        <begin position="437"/>
        <end position="460"/>
    </location>
</feature>
<dbReference type="EMBL" id="CAOQHR010000010">
    <property type="protein sequence ID" value="CAI6340283.1"/>
    <property type="molecule type" value="Genomic_DNA"/>
</dbReference>
<dbReference type="InterPro" id="IPR020846">
    <property type="entry name" value="MFS_dom"/>
</dbReference>
<name>A0A9W4UP17_9PLEO</name>
<keyword evidence="3 6" id="KW-1133">Transmembrane helix</keyword>
<dbReference type="PANTHER" id="PTHR23501">
    <property type="entry name" value="MAJOR FACILITATOR SUPERFAMILY"/>
    <property type="match status" value="1"/>
</dbReference>
<feature type="transmembrane region" description="Helical" evidence="6">
    <location>
        <begin position="184"/>
        <end position="208"/>
    </location>
</feature>
<dbReference type="Pfam" id="PF07690">
    <property type="entry name" value="MFS_1"/>
    <property type="match status" value="1"/>
</dbReference>
<evidence type="ECO:0000259" key="7">
    <source>
        <dbReference type="PROSITE" id="PS50850"/>
    </source>
</evidence>
<feature type="domain" description="Major facilitator superfamily (MFS) profile" evidence="7">
    <location>
        <begin position="61"/>
        <end position="534"/>
    </location>
</feature>
<dbReference type="Proteomes" id="UP001152607">
    <property type="component" value="Unassembled WGS sequence"/>
</dbReference>
<dbReference type="Gene3D" id="1.20.1250.20">
    <property type="entry name" value="MFS general substrate transporter like domains"/>
    <property type="match status" value="1"/>
</dbReference>
<feature type="compositionally biased region" description="Basic and acidic residues" evidence="5">
    <location>
        <begin position="14"/>
        <end position="35"/>
    </location>
</feature>
<dbReference type="AlphaFoldDB" id="A0A9W4UP17"/>
<evidence type="ECO:0000256" key="6">
    <source>
        <dbReference type="SAM" id="Phobius"/>
    </source>
</evidence>
<dbReference type="GO" id="GO:0005886">
    <property type="term" value="C:plasma membrane"/>
    <property type="evidence" value="ECO:0007669"/>
    <property type="project" value="TreeGrafter"/>
</dbReference>
<evidence type="ECO:0000256" key="5">
    <source>
        <dbReference type="SAM" id="MobiDB-lite"/>
    </source>
</evidence>
<feature type="transmembrane region" description="Helical" evidence="6">
    <location>
        <begin position="127"/>
        <end position="145"/>
    </location>
</feature>
<feature type="transmembrane region" description="Helical" evidence="6">
    <location>
        <begin position="215"/>
        <end position="237"/>
    </location>
</feature>
<dbReference type="PANTHER" id="PTHR23501:SF156">
    <property type="entry name" value="TRANSPORTER, PUTATIVE-RELATED"/>
    <property type="match status" value="1"/>
</dbReference>
<dbReference type="InterPro" id="IPR011701">
    <property type="entry name" value="MFS"/>
</dbReference>
<keyword evidence="2 6" id="KW-0812">Transmembrane</keyword>
<comment type="caution">
    <text evidence="8">The sequence shown here is derived from an EMBL/GenBank/DDBJ whole genome shotgun (WGS) entry which is preliminary data.</text>
</comment>
<feature type="transmembrane region" description="Helical" evidence="6">
    <location>
        <begin position="257"/>
        <end position="281"/>
    </location>
</feature>
<dbReference type="SUPFAM" id="SSF103473">
    <property type="entry name" value="MFS general substrate transporter"/>
    <property type="match status" value="1"/>
</dbReference>
<feature type="transmembrane region" description="Helical" evidence="6">
    <location>
        <begin position="367"/>
        <end position="385"/>
    </location>
</feature>
<keyword evidence="4 6" id="KW-0472">Membrane</keyword>
<evidence type="ECO:0000313" key="8">
    <source>
        <dbReference type="EMBL" id="CAI6340283.1"/>
    </source>
</evidence>
<dbReference type="OrthoDB" id="4139357at2759"/>
<reference evidence="8" key="1">
    <citation type="submission" date="2023-01" db="EMBL/GenBank/DDBJ databases">
        <authorList>
            <person name="Van Ghelder C."/>
            <person name="Rancurel C."/>
        </authorList>
    </citation>
    <scope>NUCLEOTIDE SEQUENCE</scope>
    <source>
        <strain evidence="8">CNCM I-4278</strain>
    </source>
</reference>
<feature type="transmembrane region" description="Helical" evidence="6">
    <location>
        <begin position="507"/>
        <end position="529"/>
    </location>
</feature>
<feature type="transmembrane region" description="Helical" evidence="6">
    <location>
        <begin position="391"/>
        <end position="416"/>
    </location>
</feature>
<evidence type="ECO:0000256" key="2">
    <source>
        <dbReference type="ARBA" id="ARBA00022692"/>
    </source>
</evidence>
<organism evidence="8 9">
    <name type="scientific">Periconia digitata</name>
    <dbReference type="NCBI Taxonomy" id="1303443"/>
    <lineage>
        <taxon>Eukaryota</taxon>
        <taxon>Fungi</taxon>
        <taxon>Dikarya</taxon>
        <taxon>Ascomycota</taxon>
        <taxon>Pezizomycotina</taxon>
        <taxon>Dothideomycetes</taxon>
        <taxon>Pleosporomycetidae</taxon>
        <taxon>Pleosporales</taxon>
        <taxon>Massarineae</taxon>
        <taxon>Periconiaceae</taxon>
        <taxon>Periconia</taxon>
    </lineage>
</organism>
<proteinExistence type="predicted"/>
<comment type="subcellular location">
    <subcellularLocation>
        <location evidence="1">Membrane</location>
        <topology evidence="1">Multi-pass membrane protein</topology>
    </subcellularLocation>
</comment>
<protein>
    <recommendedName>
        <fullName evidence="7">Major facilitator superfamily (MFS) profile domain-containing protein</fullName>
    </recommendedName>
</protein>
<feature type="transmembrane region" description="Helical" evidence="6">
    <location>
        <begin position="302"/>
        <end position="325"/>
    </location>
</feature>
<feature type="transmembrane region" description="Helical" evidence="6">
    <location>
        <begin position="56"/>
        <end position="86"/>
    </location>
</feature>
<feature type="transmembrane region" description="Helical" evidence="6">
    <location>
        <begin position="337"/>
        <end position="358"/>
    </location>
</feature>
<evidence type="ECO:0000256" key="1">
    <source>
        <dbReference type="ARBA" id="ARBA00004141"/>
    </source>
</evidence>
<dbReference type="InterPro" id="IPR036259">
    <property type="entry name" value="MFS_trans_sf"/>
</dbReference>
<keyword evidence="9" id="KW-1185">Reference proteome</keyword>
<gene>
    <name evidence="8" type="ORF">PDIGIT_LOCUS13458</name>
</gene>
<dbReference type="PROSITE" id="PS50850">
    <property type="entry name" value="MFS"/>
    <property type="match status" value="1"/>
</dbReference>
<dbReference type="GO" id="GO:0022857">
    <property type="term" value="F:transmembrane transporter activity"/>
    <property type="evidence" value="ECO:0007669"/>
    <property type="project" value="InterPro"/>
</dbReference>
<feature type="region of interest" description="Disordered" evidence="5">
    <location>
        <begin position="1"/>
        <end position="47"/>
    </location>
</feature>
<evidence type="ECO:0000256" key="3">
    <source>
        <dbReference type="ARBA" id="ARBA00022989"/>
    </source>
</evidence>
<feature type="transmembrane region" description="Helical" evidence="6">
    <location>
        <begin position="98"/>
        <end position="115"/>
    </location>
</feature>
<accession>A0A9W4UP17</accession>
<evidence type="ECO:0000313" key="9">
    <source>
        <dbReference type="Proteomes" id="UP001152607"/>
    </source>
</evidence>
<sequence length="546" mass="58513">MSGPSPDIVSNVENVHDECSDPEKGLPSSEKKHQSGPETAHAAEGEESITSKRKPVAFYFAFLSLVIMVLIVSLDSTALAVAIPVLTSQLNGTTLEAFWANLSFMLSVVITQPLYTSASDVVGRKPLLYAAFFFFFAGSIVFAVAQNMQVVILGRVIQGLGGGGLDVLNEIIICDITTLKERPFWLGLLAIPMAAGCILGPVIGALFSEFVDWRWIGWINLPLVAISAACAVFFMNLKPISGSFVSRLAKLDWLGMALFVTGCTIFSLPLSWAVHFAFAIYEKRPSDPVIPYRFLNTASSSAVLLGGLIHGLVLYPSLLYLPLFFQSVLLQTPLKSAVSILPLCTVLIAFSFFAGIIVDHTRGYLKLLWASWITMAVGTGLYALWGEHPSLAATAGFQVMAAIGLGVQFVVPAVAIQAGVAPDDQGLSVGLLVSFRLFGALIGLAAASTVFSNVFAASMVNVGELPEVMSVLEHSAEAVGFIPFLRDAVEDVDSLVMGGVRLAYRDAFRAVWCLMAGFSTLGLLSSLLVKELSIETEEVGRQNLEE</sequence>
<evidence type="ECO:0000256" key="4">
    <source>
        <dbReference type="ARBA" id="ARBA00023136"/>
    </source>
</evidence>